<dbReference type="Proteomes" id="UP001152320">
    <property type="component" value="Chromosome 15"/>
</dbReference>
<gene>
    <name evidence="1" type="ORF">HOLleu_30414</name>
</gene>
<evidence type="ECO:0000313" key="2">
    <source>
        <dbReference type="Proteomes" id="UP001152320"/>
    </source>
</evidence>
<dbReference type="AlphaFoldDB" id="A0A9Q1BKD0"/>
<organism evidence="1 2">
    <name type="scientific">Holothuria leucospilota</name>
    <name type="common">Black long sea cucumber</name>
    <name type="synonym">Mertensiothuria leucospilota</name>
    <dbReference type="NCBI Taxonomy" id="206669"/>
    <lineage>
        <taxon>Eukaryota</taxon>
        <taxon>Metazoa</taxon>
        <taxon>Echinodermata</taxon>
        <taxon>Eleutherozoa</taxon>
        <taxon>Echinozoa</taxon>
        <taxon>Holothuroidea</taxon>
        <taxon>Aspidochirotacea</taxon>
        <taxon>Aspidochirotida</taxon>
        <taxon>Holothuriidae</taxon>
        <taxon>Holothuria</taxon>
    </lineage>
</organism>
<dbReference type="EMBL" id="JAIZAY010000015">
    <property type="protein sequence ID" value="KAJ8028232.1"/>
    <property type="molecule type" value="Genomic_DNA"/>
</dbReference>
<evidence type="ECO:0000313" key="1">
    <source>
        <dbReference type="EMBL" id="KAJ8028232.1"/>
    </source>
</evidence>
<accession>A0A9Q1BKD0</accession>
<keyword evidence="2" id="KW-1185">Reference proteome</keyword>
<protein>
    <submittedName>
        <fullName evidence="1">Uncharacterized protein</fullName>
    </submittedName>
</protein>
<reference evidence="1" key="1">
    <citation type="submission" date="2021-10" db="EMBL/GenBank/DDBJ databases">
        <title>Tropical sea cucumber genome reveals ecological adaptation and Cuvierian tubules defense mechanism.</title>
        <authorList>
            <person name="Chen T."/>
        </authorList>
    </citation>
    <scope>NUCLEOTIDE SEQUENCE</scope>
    <source>
        <strain evidence="1">Nanhai2018</strain>
        <tissue evidence="1">Muscle</tissue>
    </source>
</reference>
<comment type="caution">
    <text evidence="1">The sequence shown here is derived from an EMBL/GenBank/DDBJ whole genome shotgun (WGS) entry which is preliminary data.</text>
</comment>
<proteinExistence type="predicted"/>
<sequence length="111" mass="13176">MYLTQFHRTPINKEANKSTPCRRRLRDCPVPGCPTNRLKRVHGHLATIHRLNVPSSSLGTLKTRIPRGRKMKMTEQRRQWSKIHLISQVLVIKKHDLRRVEMSWLFTKKSR</sequence>
<name>A0A9Q1BKD0_HOLLE</name>